<dbReference type="RefSeq" id="WP_024695302.1">
    <property type="nucleotide sequence ID" value="NZ_CP159362.1"/>
</dbReference>
<dbReference type="AlphaFoldDB" id="A0AAU8LGW2"/>
<sequence>MDAWRISRAAVAMDRSGQYAAQFGGRWNHPQHPALYLGLTPAICALETLMQGPEIPSDMKLVHIRLPDVAQLYHRPASEQLPGGWNARPADTPSKNFGTRWLSDGLHLGLIVPSSFMPQSAIIMLNPQHPAADRIEIVDISPFPYREVSTTTRPRT</sequence>
<dbReference type="EMBL" id="CP159362">
    <property type="protein sequence ID" value="XCN67441.1"/>
    <property type="molecule type" value="Genomic_DNA"/>
</dbReference>
<reference evidence="2" key="1">
    <citation type="journal article" date="2014" name="Genome Announc.">
        <title>Draft Genome Sequences of a Phylogenetically Diverse Suite of Pseudomonas syringae Strains from Multiple Source Populations.</title>
        <authorList>
            <person name="Baltrus D.A."/>
            <person name="Yourstone S."/>
            <person name="Lind A."/>
            <person name="Guilbaud C."/>
            <person name="Sands D.C."/>
            <person name="Jones C.D."/>
            <person name="Morris C.E."/>
            <person name="Dangl J.L."/>
        </authorList>
    </citation>
    <scope>NUCLEOTIDE SEQUENCE</scope>
    <source>
        <strain evidence="2">CC1417</strain>
    </source>
</reference>
<proteinExistence type="predicted"/>
<protein>
    <submittedName>
        <fullName evidence="2">RES family NAD+ phosphorylase</fullName>
    </submittedName>
</protein>
<dbReference type="SMART" id="SM00953">
    <property type="entry name" value="RES"/>
    <property type="match status" value="1"/>
</dbReference>
<feature type="domain" description="RES" evidence="1">
    <location>
        <begin position="14"/>
        <end position="139"/>
    </location>
</feature>
<reference evidence="2" key="2">
    <citation type="submission" date="2024-07" db="EMBL/GenBank/DDBJ databases">
        <title>A complete genome sequence for Pseudomonas syringae CC1417.</title>
        <authorList>
            <person name="Baltrus D.A."/>
        </authorList>
    </citation>
    <scope>NUCLEOTIDE SEQUENCE</scope>
    <source>
        <strain evidence="2">CC1417</strain>
    </source>
</reference>
<organism evidence="2">
    <name type="scientific">Pseudomonas syringae CC1417</name>
    <dbReference type="NCBI Taxonomy" id="1357272"/>
    <lineage>
        <taxon>Bacteria</taxon>
        <taxon>Pseudomonadati</taxon>
        <taxon>Pseudomonadota</taxon>
        <taxon>Gammaproteobacteria</taxon>
        <taxon>Pseudomonadales</taxon>
        <taxon>Pseudomonadaceae</taxon>
        <taxon>Pseudomonas</taxon>
        <taxon>Pseudomonas syringae</taxon>
    </lineage>
</organism>
<evidence type="ECO:0000259" key="1">
    <source>
        <dbReference type="SMART" id="SM00953"/>
    </source>
</evidence>
<accession>A0AAU8LGW2</accession>
<evidence type="ECO:0000313" key="2">
    <source>
        <dbReference type="EMBL" id="XCN67441.1"/>
    </source>
</evidence>
<name>A0AAU8LGW2_PSESX</name>
<dbReference type="InterPro" id="IPR014914">
    <property type="entry name" value="RES_dom"/>
</dbReference>
<dbReference type="Pfam" id="PF08808">
    <property type="entry name" value="RES"/>
    <property type="match status" value="1"/>
</dbReference>
<gene>
    <name evidence="2" type="ORF">N011_23670</name>
</gene>